<proteinExistence type="predicted"/>
<evidence type="ECO:0000313" key="1">
    <source>
        <dbReference type="EMBL" id="KAJ8617792.1"/>
    </source>
</evidence>
<comment type="caution">
    <text evidence="1">The sequence shown here is derived from an EMBL/GenBank/DDBJ whole genome shotgun (WGS) entry which is preliminary data.</text>
</comment>
<keyword evidence="2" id="KW-1185">Reference proteome</keyword>
<organism evidence="1 2">
    <name type="scientific">Persea americana</name>
    <name type="common">Avocado</name>
    <dbReference type="NCBI Taxonomy" id="3435"/>
    <lineage>
        <taxon>Eukaryota</taxon>
        <taxon>Viridiplantae</taxon>
        <taxon>Streptophyta</taxon>
        <taxon>Embryophyta</taxon>
        <taxon>Tracheophyta</taxon>
        <taxon>Spermatophyta</taxon>
        <taxon>Magnoliopsida</taxon>
        <taxon>Magnoliidae</taxon>
        <taxon>Laurales</taxon>
        <taxon>Lauraceae</taxon>
        <taxon>Persea</taxon>
    </lineage>
</organism>
<dbReference type="EMBL" id="CM056812">
    <property type="protein sequence ID" value="KAJ8617792.1"/>
    <property type="molecule type" value="Genomic_DNA"/>
</dbReference>
<protein>
    <submittedName>
        <fullName evidence="1">Uncharacterized protein</fullName>
    </submittedName>
</protein>
<accession>A0ACC2KA03</accession>
<gene>
    <name evidence="1" type="ORF">MRB53_013978</name>
</gene>
<sequence length="173" mass="20124">MSRIEALEHLFQAVHVDSGRVLQQTVCYDRSHSRTVSVSWGYAVQVFEGNKLLPDLFSLQQTFMPWKRGRVPTDHYMFKTREFPKDPCKRPAVFFLESVVPDTNGTQSHYKRHIDNECVQGKVSTEKLEQIRVFSQKLNLDKGEEEEIDDSSVNGLSRRWEELGKVKSRWYGG</sequence>
<name>A0ACC2KA03_PERAE</name>
<evidence type="ECO:0000313" key="2">
    <source>
        <dbReference type="Proteomes" id="UP001234297"/>
    </source>
</evidence>
<dbReference type="Proteomes" id="UP001234297">
    <property type="component" value="Chromosome 4"/>
</dbReference>
<reference evidence="1 2" key="1">
    <citation type="journal article" date="2022" name="Hortic Res">
        <title>A haplotype resolved chromosomal level avocado genome allows analysis of novel avocado genes.</title>
        <authorList>
            <person name="Nath O."/>
            <person name="Fletcher S.J."/>
            <person name="Hayward A."/>
            <person name="Shaw L.M."/>
            <person name="Masouleh A.K."/>
            <person name="Furtado A."/>
            <person name="Henry R.J."/>
            <person name="Mitter N."/>
        </authorList>
    </citation>
    <scope>NUCLEOTIDE SEQUENCE [LARGE SCALE GENOMIC DNA]</scope>
    <source>
        <strain evidence="2">cv. Hass</strain>
    </source>
</reference>